<dbReference type="Gene3D" id="1.10.10.10">
    <property type="entry name" value="Winged helix-like DNA-binding domain superfamily/Winged helix DNA-binding domain"/>
    <property type="match status" value="1"/>
</dbReference>
<dbReference type="SMART" id="SM00345">
    <property type="entry name" value="HTH_GNTR"/>
    <property type="match status" value="1"/>
</dbReference>
<dbReference type="Gene3D" id="3.40.640.10">
    <property type="entry name" value="Type I PLP-dependent aspartate aminotransferase-like (Major domain)"/>
    <property type="match status" value="1"/>
</dbReference>
<dbReference type="SUPFAM" id="SSF53383">
    <property type="entry name" value="PLP-dependent transferases"/>
    <property type="match status" value="1"/>
</dbReference>
<dbReference type="CDD" id="cd00609">
    <property type="entry name" value="AAT_like"/>
    <property type="match status" value="1"/>
</dbReference>
<evidence type="ECO:0000256" key="3">
    <source>
        <dbReference type="ARBA" id="ARBA00023015"/>
    </source>
</evidence>
<dbReference type="Proteomes" id="UP000095709">
    <property type="component" value="Unassembled WGS sequence"/>
</dbReference>
<reference evidence="7 8" key="1">
    <citation type="submission" date="2015-09" db="EMBL/GenBank/DDBJ databases">
        <authorList>
            <consortium name="Pathogen Informatics"/>
        </authorList>
    </citation>
    <scope>NUCLEOTIDE SEQUENCE [LARGE SCALE GENOMIC DNA]</scope>
    <source>
        <strain evidence="7 8">2789STDY5834885</strain>
    </source>
</reference>
<dbReference type="AlphaFoldDB" id="A0A174QK46"/>
<evidence type="ECO:0000256" key="2">
    <source>
        <dbReference type="ARBA" id="ARBA00022898"/>
    </source>
</evidence>
<dbReference type="PRINTS" id="PR00035">
    <property type="entry name" value="HTHGNTR"/>
</dbReference>
<dbReference type="PANTHER" id="PTHR46577:SF1">
    <property type="entry name" value="HTH-TYPE TRANSCRIPTIONAL REGULATORY PROTEIN GABR"/>
    <property type="match status" value="1"/>
</dbReference>
<keyword evidence="2" id="KW-0663">Pyridoxal phosphate</keyword>
<evidence type="ECO:0000256" key="1">
    <source>
        <dbReference type="ARBA" id="ARBA00005384"/>
    </source>
</evidence>
<proteinExistence type="inferred from homology"/>
<dbReference type="InterPro" id="IPR000524">
    <property type="entry name" value="Tscrpt_reg_HTH_GntR"/>
</dbReference>
<dbReference type="InterPro" id="IPR015421">
    <property type="entry name" value="PyrdxlP-dep_Trfase_major"/>
</dbReference>
<evidence type="ECO:0000313" key="8">
    <source>
        <dbReference type="Proteomes" id="UP000095709"/>
    </source>
</evidence>
<feature type="domain" description="HTH gntR-type" evidence="6">
    <location>
        <begin position="38"/>
        <end position="106"/>
    </location>
</feature>
<dbReference type="InterPro" id="IPR004839">
    <property type="entry name" value="Aminotransferase_I/II_large"/>
</dbReference>
<protein>
    <submittedName>
        <fullName evidence="7">HTH-type transcriptional regulatory protein gabR</fullName>
    </submittedName>
</protein>
<dbReference type="SUPFAM" id="SSF46785">
    <property type="entry name" value="Winged helix' DNA-binding domain"/>
    <property type="match status" value="1"/>
</dbReference>
<dbReference type="EMBL" id="CZAL01000015">
    <property type="protein sequence ID" value="CUP71338.1"/>
    <property type="molecule type" value="Genomic_DNA"/>
</dbReference>
<gene>
    <name evidence="7" type="primary">gabR_2</name>
    <name evidence="7" type="ORF">ERS852498_02624</name>
</gene>
<dbReference type="GO" id="GO:0003677">
    <property type="term" value="F:DNA binding"/>
    <property type="evidence" value="ECO:0007669"/>
    <property type="project" value="UniProtKB-KW"/>
</dbReference>
<dbReference type="InterPro" id="IPR036390">
    <property type="entry name" value="WH_DNA-bd_sf"/>
</dbReference>
<dbReference type="GO" id="GO:0030170">
    <property type="term" value="F:pyridoxal phosphate binding"/>
    <property type="evidence" value="ECO:0007669"/>
    <property type="project" value="InterPro"/>
</dbReference>
<dbReference type="PROSITE" id="PS50949">
    <property type="entry name" value="HTH_GNTR"/>
    <property type="match status" value="1"/>
</dbReference>
<dbReference type="CDD" id="cd07377">
    <property type="entry name" value="WHTH_GntR"/>
    <property type="match status" value="1"/>
</dbReference>
<evidence type="ECO:0000259" key="6">
    <source>
        <dbReference type="PROSITE" id="PS50949"/>
    </source>
</evidence>
<dbReference type="InterPro" id="IPR051446">
    <property type="entry name" value="HTH_trans_reg/aminotransferase"/>
</dbReference>
<comment type="similarity">
    <text evidence="1">In the C-terminal section; belongs to the class-I pyridoxal-phosphate-dependent aminotransferase family.</text>
</comment>
<keyword evidence="5" id="KW-0804">Transcription</keyword>
<organism evidence="7 8">
    <name type="scientific">Fusicatenibacter saccharivorans</name>
    <dbReference type="NCBI Taxonomy" id="1150298"/>
    <lineage>
        <taxon>Bacteria</taxon>
        <taxon>Bacillati</taxon>
        <taxon>Bacillota</taxon>
        <taxon>Clostridia</taxon>
        <taxon>Lachnospirales</taxon>
        <taxon>Lachnospiraceae</taxon>
        <taxon>Fusicatenibacter</taxon>
    </lineage>
</organism>
<sequence length="492" mass="55055">MEQSSRLDETDIPSGCSFCQGDGKMNELTISLDPHRKTPLYEQIYGFIREEIRGGRIRAGERLPSARALSGYLSVSRSTVDLAYEQLVSEGYLESVPCKGYFVCEIEGLYRLDEKKEETKEDDAAEQMPFRYDFAVTGTAPGGFPQNSWKKISKEVLLDADDSLFQLGDAKGEHGLREAIRDYLHHARGVNCRTEQIIVGAGNDYLLMLLSVILGRGHKVAMENPTYISAYRCFAKLGYAMCTISMDEAGMRPAELEKSGADLAYIMPSHQFPMGMVMPMKRRMQLLAWASRENGRYLIEDDYDSEFRYKGRPIPALQGNDTEGKVIYLGTFSRAIAPSIRISYMVLPETLLPAYEENGRCFSATVSKTDQKILEEFMRSGAFERHLNRMRAQYKGKHDLLIRLLKEFGREYTVSGENAGVHVLVHLPRGLSEAEAVQRAKEDGVRVYGLERYCIGAAADPAQGGTVLLGYAGLSEEEIAEAAAILKKCWNA</sequence>
<dbReference type="Pfam" id="PF00392">
    <property type="entry name" value="GntR"/>
    <property type="match status" value="1"/>
</dbReference>
<dbReference type="InterPro" id="IPR036388">
    <property type="entry name" value="WH-like_DNA-bd_sf"/>
</dbReference>
<accession>A0A174QK46</accession>
<evidence type="ECO:0000256" key="4">
    <source>
        <dbReference type="ARBA" id="ARBA00023125"/>
    </source>
</evidence>
<evidence type="ECO:0000313" key="7">
    <source>
        <dbReference type="EMBL" id="CUP71338.1"/>
    </source>
</evidence>
<dbReference type="Pfam" id="PF00155">
    <property type="entry name" value="Aminotran_1_2"/>
    <property type="match status" value="1"/>
</dbReference>
<dbReference type="InterPro" id="IPR015424">
    <property type="entry name" value="PyrdxlP-dep_Trfase"/>
</dbReference>
<keyword evidence="4" id="KW-0238">DNA-binding</keyword>
<keyword evidence="3" id="KW-0805">Transcription regulation</keyword>
<dbReference type="GO" id="GO:0003700">
    <property type="term" value="F:DNA-binding transcription factor activity"/>
    <property type="evidence" value="ECO:0007669"/>
    <property type="project" value="InterPro"/>
</dbReference>
<evidence type="ECO:0000256" key="5">
    <source>
        <dbReference type="ARBA" id="ARBA00023163"/>
    </source>
</evidence>
<dbReference type="PANTHER" id="PTHR46577">
    <property type="entry name" value="HTH-TYPE TRANSCRIPTIONAL REGULATORY PROTEIN GABR"/>
    <property type="match status" value="1"/>
</dbReference>
<name>A0A174QK46_9FIRM</name>